<feature type="compositionally biased region" description="Low complexity" evidence="1">
    <location>
        <begin position="1298"/>
        <end position="1322"/>
    </location>
</feature>
<dbReference type="PANTHER" id="PTHR24216">
    <property type="entry name" value="PAXILLIN-RELATED"/>
    <property type="match status" value="1"/>
</dbReference>
<evidence type="ECO:0000256" key="2">
    <source>
        <dbReference type="SAM" id="Phobius"/>
    </source>
</evidence>
<proteinExistence type="predicted"/>
<name>A0A1Y2HMP5_9FUNG</name>
<keyword evidence="4" id="KW-1185">Reference proteome</keyword>
<organism evidence="3 4">
    <name type="scientific">Catenaria anguillulae PL171</name>
    <dbReference type="NCBI Taxonomy" id="765915"/>
    <lineage>
        <taxon>Eukaryota</taxon>
        <taxon>Fungi</taxon>
        <taxon>Fungi incertae sedis</taxon>
        <taxon>Blastocladiomycota</taxon>
        <taxon>Blastocladiomycetes</taxon>
        <taxon>Blastocladiales</taxon>
        <taxon>Catenariaceae</taxon>
        <taxon>Catenaria</taxon>
    </lineage>
</organism>
<dbReference type="Proteomes" id="UP000193411">
    <property type="component" value="Unassembled WGS sequence"/>
</dbReference>
<feature type="compositionally biased region" description="Low complexity" evidence="1">
    <location>
        <begin position="1442"/>
        <end position="1451"/>
    </location>
</feature>
<dbReference type="STRING" id="765915.A0A1Y2HMP5"/>
<feature type="transmembrane region" description="Helical" evidence="2">
    <location>
        <begin position="20"/>
        <end position="43"/>
    </location>
</feature>
<dbReference type="PANTHER" id="PTHR24216:SF65">
    <property type="entry name" value="PAXILLIN-LIKE PROTEIN 1"/>
    <property type="match status" value="1"/>
</dbReference>
<feature type="transmembrane region" description="Helical" evidence="2">
    <location>
        <begin position="843"/>
        <end position="864"/>
    </location>
</feature>
<feature type="region of interest" description="Disordered" evidence="1">
    <location>
        <begin position="561"/>
        <end position="598"/>
    </location>
</feature>
<dbReference type="OrthoDB" id="5568647at2759"/>
<feature type="transmembrane region" description="Helical" evidence="2">
    <location>
        <begin position="914"/>
        <end position="934"/>
    </location>
</feature>
<feature type="region of interest" description="Disordered" evidence="1">
    <location>
        <begin position="1199"/>
        <end position="1356"/>
    </location>
</feature>
<sequence>MTSPIVIIFTAITRPIKDALVFLVSAIYNHVLKPCAAALVHVARELIWKQLILNLLWNSILVPLGIIGAQLAYLLFKSLYYGPFLDKQILFDGLLGAPRESVVLGHPFQVWIPTRSLFLVFGTLFGLGLGLRNYLDLACTALRCAWYGPWPDRVHLVDGMFDKPRMRRAAPTGGNDFAYHHAWSPVLACVVGAGLGVRSLLNIVFTAPSFAWLGPSPTWLNLLGYFILGGFVGLSPKIHCDDGLVASPRSGDGGKYARCVASDRNDAWALTLGIGGLGLLNIANLLTVVVGAAYYGAWSPHFKFRQVDFGDPSRKMKTPTGKVFGCIFGLSAHGLVPGDADAYKDNVGQNIFGRAGAFVFGLVFGWRWVCDSVSALGRCAWFGAFPALQLASDKTILGTTMSFPEQDVWRVLKSIPGLFIGWRIVVDVLLFCGVTTYSTIVLGLHLSGKGLAWYLTTGAWEGAKPGLFYCCDGLFDPPAQCVMVSKWQEVLIGAGSVVSLGIGFRNILNAITVIFPAIWHGSLPGKLCFPDGFLAEDLRMYALHASPRGILTSNDALIQPLPSPSTTPAGAEPSTTPPGSPPSPTKRSSPCPSPPAATSPAPVLSASYAPEMRTLFGKLLGTTFGLTFGLKRVFDVLYVVFARGLWNGAHPGFFDLEDAPLRDSLNDAYVYQHWTGHVLGGIGGCVVGLRFVLLCLLTAVKGMYLGSAPKWTHAPEGWLREPPEWKNKYVGYVFGLAGAGYGLHAVANTLTLVPGCMWYGCVGPEFLPDIHRVGVGRRFAFSRTANVVGLIVGCGFGLRTVSNVVYLVVVGMWWGVAPERLTLKDAPTSIKASEFPFRPAEKWFGAVFGLGIGLYPIVVTLLYIPVASWYGCYPEFFQLPESISIWSPTLAHPLQPVHSLVSSARFRVVFGTRILFDFLLMGIVAAFSGFTGYIRRKPSGRTTTDSSNESRTLLTRIFHTTLGALVLGGIGFAIMWFSFGSALPAVRLRNAIIGAVVGAVLATAGLTRDVVLVLIGASLYLPLFAVLLLFTHQMRSVYKIARYVSGAGKAQPERYQIAAGQGLVSVVGAWGLAGVPVTIMYGVPVAVLLAVNLATVVVQRLFSKALFTIRGWPIESSTSLTSAEVNEVNEYMYAAIRMAKLGLRSDPVQGLRFYIRDLGLISPDERKLKVMYELFLDNALEVRSGPALRYTDLLMHTDQQPMPAADGNDEAGTGAGADASDGPASGTRNQSRIQAMLSSSSMIPMPTPPTQDTKTKARLQPSPLRVSIEPSVAAPSSSQADMPSNDDRQLPPLPPSPLESLSAAGSSTAQHPPTVTPTSDPASAPPSSPPPPTSNQDATILATDPTTRPAPPSFAEATRVPAMFARPTVAGAPDYEDLGPTAIQDLDEATGAGQFALRELVTIPPGDEVLELRFAENVDLKMLAKGFKPKLLVVIRRRVVGRPVGGSSESGPGEGGGGGGENEGVDRKVGLTVPIDEGESSGAGGSTTS</sequence>
<accession>A0A1Y2HMP5</accession>
<keyword evidence="2" id="KW-0812">Transmembrane</keyword>
<feature type="transmembrane region" description="Helical" evidence="2">
    <location>
        <begin position="267"/>
        <end position="295"/>
    </location>
</feature>
<feature type="transmembrane region" description="Helical" evidence="2">
    <location>
        <begin position="988"/>
        <end position="1006"/>
    </location>
</feature>
<evidence type="ECO:0000313" key="3">
    <source>
        <dbReference type="EMBL" id="ORZ35071.1"/>
    </source>
</evidence>
<evidence type="ECO:0000256" key="1">
    <source>
        <dbReference type="SAM" id="MobiDB-lite"/>
    </source>
</evidence>
<feature type="transmembrane region" description="Helical" evidence="2">
    <location>
        <begin position="787"/>
        <end position="814"/>
    </location>
</feature>
<keyword evidence="2" id="KW-0472">Membrane</keyword>
<feature type="compositionally biased region" description="Polar residues" evidence="1">
    <location>
        <begin position="1227"/>
        <end position="1237"/>
    </location>
</feature>
<feature type="transmembrane region" description="Helical" evidence="2">
    <location>
        <begin position="954"/>
        <end position="976"/>
    </location>
</feature>
<dbReference type="EMBL" id="MCFL01000024">
    <property type="protein sequence ID" value="ORZ35071.1"/>
    <property type="molecule type" value="Genomic_DNA"/>
</dbReference>
<feature type="transmembrane region" description="Helical" evidence="2">
    <location>
        <begin position="674"/>
        <end position="700"/>
    </location>
</feature>
<feature type="region of interest" description="Disordered" evidence="1">
    <location>
        <begin position="1442"/>
        <end position="1489"/>
    </location>
</feature>
<comment type="caution">
    <text evidence="3">The sequence shown here is derived from an EMBL/GenBank/DDBJ whole genome shotgun (WGS) entry which is preliminary data.</text>
</comment>
<feature type="transmembrane region" description="Helical" evidence="2">
    <location>
        <begin position="55"/>
        <end position="76"/>
    </location>
</feature>
<feature type="transmembrane region" description="Helical" evidence="2">
    <location>
        <begin position="351"/>
        <end position="369"/>
    </location>
</feature>
<evidence type="ECO:0000313" key="4">
    <source>
        <dbReference type="Proteomes" id="UP000193411"/>
    </source>
</evidence>
<feature type="compositionally biased region" description="Low complexity" evidence="1">
    <location>
        <begin position="1204"/>
        <end position="1226"/>
    </location>
</feature>
<keyword evidence="2" id="KW-1133">Transmembrane helix</keyword>
<protein>
    <submittedName>
        <fullName evidence="3">Uncharacterized protein</fullName>
    </submittedName>
</protein>
<feature type="compositionally biased region" description="Gly residues" evidence="1">
    <location>
        <begin position="1452"/>
        <end position="1462"/>
    </location>
</feature>
<feature type="transmembrane region" description="Helical" evidence="2">
    <location>
        <begin position="1012"/>
        <end position="1034"/>
    </location>
</feature>
<feature type="compositionally biased region" description="Pro residues" evidence="1">
    <location>
        <begin position="575"/>
        <end position="584"/>
    </location>
</feature>
<feature type="compositionally biased region" description="Pro residues" evidence="1">
    <location>
        <begin position="1323"/>
        <end position="1333"/>
    </location>
</feature>
<gene>
    <name evidence="3" type="ORF">BCR44DRAFT_1435022</name>
</gene>
<feature type="transmembrane region" description="Helical" evidence="2">
    <location>
        <begin position="186"/>
        <end position="213"/>
    </location>
</feature>
<reference evidence="3 4" key="1">
    <citation type="submission" date="2016-07" db="EMBL/GenBank/DDBJ databases">
        <title>Pervasive Adenine N6-methylation of Active Genes in Fungi.</title>
        <authorList>
            <consortium name="DOE Joint Genome Institute"/>
            <person name="Mondo S.J."/>
            <person name="Dannebaum R.O."/>
            <person name="Kuo R.C."/>
            <person name="Labutti K."/>
            <person name="Haridas S."/>
            <person name="Kuo A."/>
            <person name="Salamov A."/>
            <person name="Ahrendt S.R."/>
            <person name="Lipzen A."/>
            <person name="Sullivan W."/>
            <person name="Andreopoulos W.B."/>
            <person name="Clum A."/>
            <person name="Lindquist E."/>
            <person name="Daum C."/>
            <person name="Ramamoorthy G.K."/>
            <person name="Gryganskyi A."/>
            <person name="Culley D."/>
            <person name="Magnuson J.K."/>
            <person name="James T.Y."/>
            <person name="O'Malley M.A."/>
            <person name="Stajich J.E."/>
            <person name="Spatafora J.W."/>
            <person name="Visel A."/>
            <person name="Grigoriev I.V."/>
        </authorList>
    </citation>
    <scope>NUCLEOTIDE SEQUENCE [LARGE SCALE GENOMIC DNA]</scope>
    <source>
        <strain evidence="3 4">PL171</strain>
    </source>
</reference>